<protein>
    <submittedName>
        <fullName evidence="11">Glycyl-radical enzyme activating protein</fullName>
    </submittedName>
</protein>
<dbReference type="Pfam" id="PF13353">
    <property type="entry name" value="Fer4_12"/>
    <property type="match status" value="1"/>
</dbReference>
<dbReference type="Gene3D" id="3.20.20.70">
    <property type="entry name" value="Aldolase class I"/>
    <property type="match status" value="1"/>
</dbReference>
<dbReference type="GO" id="GO:0016491">
    <property type="term" value="F:oxidoreductase activity"/>
    <property type="evidence" value="ECO:0007669"/>
    <property type="project" value="UniProtKB-KW"/>
</dbReference>
<dbReference type="Gene3D" id="3.30.70.20">
    <property type="match status" value="1"/>
</dbReference>
<keyword evidence="6" id="KW-0560">Oxidoreductase</keyword>
<reference evidence="11 12" key="1">
    <citation type="submission" date="2018-01" db="EMBL/GenBank/DDBJ databases">
        <title>Complete genome sequences of 14 Citrobacter spp. isolated from plant in Canada.</title>
        <authorList>
            <person name="Bhandare S.G."/>
            <person name="Colavecchio A."/>
            <person name="Jeukens J."/>
            <person name="Emond-Rheault J.-G."/>
            <person name="Freschi L."/>
            <person name="Hamel J."/>
            <person name="Kukavica-Ibrulj I."/>
            <person name="Levesque R."/>
            <person name="Goodridge L."/>
        </authorList>
    </citation>
    <scope>NUCLEOTIDE SEQUENCE [LARGE SCALE GENOMIC DNA]</scope>
    <source>
        <strain evidence="11 12">S1285</strain>
    </source>
</reference>
<dbReference type="RefSeq" id="WP_103778227.1">
    <property type="nucleotide sequence ID" value="NZ_PQLX01000004.1"/>
</dbReference>
<dbReference type="OrthoDB" id="9782387at2"/>
<dbReference type="SUPFAM" id="SSF54862">
    <property type="entry name" value="4Fe-4S ferredoxins"/>
    <property type="match status" value="1"/>
</dbReference>
<dbReference type="GO" id="GO:0051539">
    <property type="term" value="F:4 iron, 4 sulfur cluster binding"/>
    <property type="evidence" value="ECO:0007669"/>
    <property type="project" value="UniProtKB-KW"/>
</dbReference>
<accession>A0A2S4RXN2</accession>
<dbReference type="SFLD" id="SFLDG01066">
    <property type="entry name" value="organic_radical-activating_enz"/>
    <property type="match status" value="1"/>
</dbReference>
<dbReference type="AlphaFoldDB" id="A0A2S4RXN2"/>
<keyword evidence="8" id="KW-0411">Iron-sulfur</keyword>
<evidence type="ECO:0000256" key="3">
    <source>
        <dbReference type="ARBA" id="ARBA00022485"/>
    </source>
</evidence>
<dbReference type="InterPro" id="IPR040074">
    <property type="entry name" value="BssD/PflA/YjjW"/>
</dbReference>
<evidence type="ECO:0000256" key="2">
    <source>
        <dbReference type="ARBA" id="ARBA00009777"/>
    </source>
</evidence>
<dbReference type="NCBIfam" id="TIGR02494">
    <property type="entry name" value="PFLE_PFLC"/>
    <property type="match status" value="1"/>
</dbReference>
<dbReference type="InterPro" id="IPR001989">
    <property type="entry name" value="Radical_activat_CS"/>
</dbReference>
<feature type="domain" description="Radical SAM core" evidence="10">
    <location>
        <begin position="17"/>
        <end position="309"/>
    </location>
</feature>
<dbReference type="EMBL" id="PQLX01000004">
    <property type="protein sequence ID" value="POU65293.1"/>
    <property type="molecule type" value="Genomic_DNA"/>
</dbReference>
<comment type="similarity">
    <text evidence="2">Belongs to the organic radical-activating enzymes family.</text>
</comment>
<evidence type="ECO:0000256" key="5">
    <source>
        <dbReference type="ARBA" id="ARBA00022723"/>
    </source>
</evidence>
<dbReference type="PANTHER" id="PTHR30352">
    <property type="entry name" value="PYRUVATE FORMATE-LYASE-ACTIVATING ENZYME"/>
    <property type="match status" value="1"/>
</dbReference>
<keyword evidence="5" id="KW-0479">Metal-binding</keyword>
<dbReference type="InterPro" id="IPR058240">
    <property type="entry name" value="rSAM_sf"/>
</dbReference>
<dbReference type="InterPro" id="IPR017896">
    <property type="entry name" value="4Fe4S_Fe-S-bd"/>
</dbReference>
<dbReference type="InterPro" id="IPR012839">
    <property type="entry name" value="Organic_radical_activase"/>
</dbReference>
<dbReference type="InterPro" id="IPR013785">
    <property type="entry name" value="Aldolase_TIM"/>
</dbReference>
<evidence type="ECO:0000256" key="8">
    <source>
        <dbReference type="ARBA" id="ARBA00023014"/>
    </source>
</evidence>
<evidence type="ECO:0000259" key="10">
    <source>
        <dbReference type="PROSITE" id="PS51918"/>
    </source>
</evidence>
<comment type="cofactor">
    <cofactor evidence="1">
        <name>[4Fe-4S] cluster</name>
        <dbReference type="ChEBI" id="CHEBI:49883"/>
    </cofactor>
</comment>
<dbReference type="PROSITE" id="PS01087">
    <property type="entry name" value="RADICAL_ACTIVATING"/>
    <property type="match status" value="1"/>
</dbReference>
<dbReference type="InterPro" id="IPR034457">
    <property type="entry name" value="Organic_radical-activating"/>
</dbReference>
<keyword evidence="7" id="KW-0408">Iron</keyword>
<comment type="caution">
    <text evidence="11">The sequence shown here is derived from an EMBL/GenBank/DDBJ whole genome shotgun (WGS) entry which is preliminary data.</text>
</comment>
<dbReference type="PIRSF" id="PIRSF000371">
    <property type="entry name" value="PFL_act_enz"/>
    <property type="match status" value="1"/>
</dbReference>
<dbReference type="PANTHER" id="PTHR30352:SF4">
    <property type="entry name" value="PYRUVATE FORMATE-LYASE 2-ACTIVATING ENZYME"/>
    <property type="match status" value="1"/>
</dbReference>
<dbReference type="PROSITE" id="PS51918">
    <property type="entry name" value="RADICAL_SAM"/>
    <property type="match status" value="1"/>
</dbReference>
<dbReference type="Pfam" id="PF04055">
    <property type="entry name" value="Radical_SAM"/>
    <property type="match status" value="1"/>
</dbReference>
<dbReference type="InterPro" id="IPR007197">
    <property type="entry name" value="rSAM"/>
</dbReference>
<dbReference type="NCBIfam" id="NF033717">
    <property type="entry name" value="HPDL_rSAM_activ"/>
    <property type="match status" value="1"/>
</dbReference>
<evidence type="ECO:0000259" key="9">
    <source>
        <dbReference type="PROSITE" id="PS51379"/>
    </source>
</evidence>
<evidence type="ECO:0000256" key="4">
    <source>
        <dbReference type="ARBA" id="ARBA00022691"/>
    </source>
</evidence>
<dbReference type="CDD" id="cd01335">
    <property type="entry name" value="Radical_SAM"/>
    <property type="match status" value="1"/>
</dbReference>
<evidence type="ECO:0000313" key="12">
    <source>
        <dbReference type="Proteomes" id="UP000237003"/>
    </source>
</evidence>
<dbReference type="SFLD" id="SFLDS00029">
    <property type="entry name" value="Radical_SAM"/>
    <property type="match status" value="1"/>
</dbReference>
<feature type="domain" description="4Fe-4S ferredoxin-type" evidence="9">
    <location>
        <begin position="48"/>
        <end position="80"/>
    </location>
</feature>
<dbReference type="GO" id="GO:0046872">
    <property type="term" value="F:metal ion binding"/>
    <property type="evidence" value="ECO:0007669"/>
    <property type="project" value="UniProtKB-KW"/>
</dbReference>
<dbReference type="PROSITE" id="PS51379">
    <property type="entry name" value="4FE4S_FER_2"/>
    <property type="match status" value="1"/>
</dbReference>
<name>A0A2S4RXN2_CITAM</name>
<dbReference type="Proteomes" id="UP000237003">
    <property type="component" value="Unassembled WGS sequence"/>
</dbReference>
<sequence>MDAEKGLIFDIQSHSIHDGPGSRTTVFMSGCRLSCQWCANPESWQPQEKMLFSKMRCVASQGCTRCVESCASQAITVADGQLMLDNALCQTCRTLTCTHACPPQALKRCGHDYSADALLQRLQHDRDFWGEDGGVTFSGGDPFVQHRFLDNIAHRCQKAGIHTAIETTAYVREDIFLDVMRFIDFAFIDVKHLDSHVHRQFTGVDNTLILSNIQALVRSDWPGRLVLRVPVIAGFNDTDDNIQALAAFMESAGAYEVNLLPFHRLGASKWQQLGKTYPAQNWQPPTDARLAEIEQFFTQKQLACYIGSDTPF</sequence>
<keyword evidence="3" id="KW-0004">4Fe-4S</keyword>
<evidence type="ECO:0000256" key="6">
    <source>
        <dbReference type="ARBA" id="ARBA00023002"/>
    </source>
</evidence>
<gene>
    <name evidence="11" type="ORF">C3430_13990</name>
</gene>
<evidence type="ECO:0000256" key="7">
    <source>
        <dbReference type="ARBA" id="ARBA00023004"/>
    </source>
</evidence>
<dbReference type="SFLD" id="SFLDG01118">
    <property type="entry name" value="activating_enzymes__group_2"/>
    <property type="match status" value="1"/>
</dbReference>
<organism evidence="11 12">
    <name type="scientific">Citrobacter amalonaticus</name>
    <dbReference type="NCBI Taxonomy" id="35703"/>
    <lineage>
        <taxon>Bacteria</taxon>
        <taxon>Pseudomonadati</taxon>
        <taxon>Pseudomonadota</taxon>
        <taxon>Gammaproteobacteria</taxon>
        <taxon>Enterobacterales</taxon>
        <taxon>Enterobacteriaceae</taxon>
        <taxon>Citrobacter</taxon>
    </lineage>
</organism>
<evidence type="ECO:0000256" key="1">
    <source>
        <dbReference type="ARBA" id="ARBA00001966"/>
    </source>
</evidence>
<evidence type="ECO:0000313" key="11">
    <source>
        <dbReference type="EMBL" id="POU65293.1"/>
    </source>
</evidence>
<dbReference type="SUPFAM" id="SSF102114">
    <property type="entry name" value="Radical SAM enzymes"/>
    <property type="match status" value="1"/>
</dbReference>
<proteinExistence type="inferred from homology"/>
<keyword evidence="4" id="KW-0949">S-adenosyl-L-methionine</keyword>